<dbReference type="PROSITE" id="PS50309">
    <property type="entry name" value="DC"/>
    <property type="match status" value="1"/>
</dbReference>
<dbReference type="VEuPathDB" id="TriTrypDB:LbrM.29.2560"/>
<feature type="domain" description="Doublecortin" evidence="2">
    <location>
        <begin position="603"/>
        <end position="680"/>
    </location>
</feature>
<dbReference type="SUPFAM" id="SSF89837">
    <property type="entry name" value="Doublecortin (DC)"/>
    <property type="match status" value="2"/>
</dbReference>
<reference evidence="3 4" key="1">
    <citation type="submission" date="2018-09" db="EMBL/GenBank/DDBJ databases">
        <authorList>
            <person name="Peiro R."/>
            <person name="Begona"/>
            <person name="Cbmso G."/>
            <person name="Lopez M."/>
            <person name="Gonzalez S."/>
        </authorList>
    </citation>
    <scope>NUCLEOTIDE SEQUENCE [LARGE SCALE GENOMIC DNA]</scope>
</reference>
<accession>A0A3P3ZC53</accession>
<organism evidence="3 4">
    <name type="scientific">Leishmania braziliensis MHOM/BR/75/M2904</name>
    <dbReference type="NCBI Taxonomy" id="420245"/>
    <lineage>
        <taxon>Eukaryota</taxon>
        <taxon>Discoba</taxon>
        <taxon>Euglenozoa</taxon>
        <taxon>Kinetoplastea</taxon>
        <taxon>Metakinetoplastina</taxon>
        <taxon>Trypanosomatida</taxon>
        <taxon>Trypanosomatidae</taxon>
        <taxon>Leishmaniinae</taxon>
        <taxon>Leishmania</taxon>
        <taxon>Leishmania braziliensis species complex</taxon>
    </lineage>
</organism>
<sequence>MSTEARREEIQRQLQDLREMRERELATFDAVAAAHPELSAPEITALAQKKAEAEVSQSLSLDGVVISVGERVCVKDDIHLLHRADRGHFAADPLRSVYLGEKGQVMRVMKSFQGKPAVELRFADGATKIFFVECLVVAQRSDGAGAEIHNRAAARHTDPTKGVPSLSSLTVPPPPPSVPKVEARPDWGHLCMPHRRPSAALSAAALPASVPPPPPPTVKEVRSTSTKRAALTPAGTLSFSIPTPTAPATSSATELPVKKVIREAQMKPPAAALAARLVVKAPPSGLSRPSPSLRRDSLPATATAGSVQLSRLSDFSMGSVVEEGLGSPLSCEVQSGVPRCPSSAVDSEDIPDLRPTPSSSFCNSGGSVDAAAESSAGATVGLGDAVGPSTTSLHEAPTTPKQATSDLFDEATALAQRRSSGVGNSGTKLCWLVGLSNSGGSLSEPLRISLQAQCTTMFAVFAAVTRKLRWDRQRLTATRLFTDKGVEIKSASAVRDGMYLVATTGCAYKPEGIALPFADVGDARLAPTGASRATKAPNTRPTSAITGTAVAPAATSSSGATPAEPSPAPVSSSRKATPLPKQSTATAAPKRVAPPPLTVAKVIHIRVYENGLYDDNIYRTVTVRPAYKTLNVLKTVITRELQWRDGKKVRLLFDASGAEVVELCSLLDGDTVVASAGDRFVIPYPNTVIHKEAMKLSERLC</sequence>
<feature type="region of interest" description="Disordered" evidence="1">
    <location>
        <begin position="379"/>
        <end position="402"/>
    </location>
</feature>
<proteinExistence type="predicted"/>
<feature type="compositionally biased region" description="Polar residues" evidence="1">
    <location>
        <begin position="388"/>
        <end position="402"/>
    </location>
</feature>
<feature type="compositionally biased region" description="Low complexity" evidence="1">
    <location>
        <begin position="282"/>
        <end position="292"/>
    </location>
</feature>
<dbReference type="InterPro" id="IPR003533">
    <property type="entry name" value="Doublecortin_dom"/>
</dbReference>
<evidence type="ECO:0000259" key="2">
    <source>
        <dbReference type="PROSITE" id="PS50309"/>
    </source>
</evidence>
<evidence type="ECO:0000256" key="1">
    <source>
        <dbReference type="SAM" id="MobiDB-lite"/>
    </source>
</evidence>
<dbReference type="GO" id="GO:0035556">
    <property type="term" value="P:intracellular signal transduction"/>
    <property type="evidence" value="ECO:0007669"/>
    <property type="project" value="InterPro"/>
</dbReference>
<dbReference type="AlphaFoldDB" id="A0A3P3ZC53"/>
<feature type="region of interest" description="Disordered" evidence="1">
    <location>
        <begin position="282"/>
        <end position="303"/>
    </location>
</feature>
<feature type="compositionally biased region" description="Polar residues" evidence="1">
    <location>
        <begin position="536"/>
        <end position="545"/>
    </location>
</feature>
<feature type="region of interest" description="Disordered" evidence="1">
    <location>
        <begin position="333"/>
        <end position="366"/>
    </location>
</feature>
<dbReference type="KEGG" id="lbz:LBRM_29_2560"/>
<feature type="compositionally biased region" description="Low complexity" evidence="1">
    <location>
        <begin position="546"/>
        <end position="573"/>
    </location>
</feature>
<dbReference type="RefSeq" id="XP_001566598.1">
    <property type="nucleotide sequence ID" value="XM_001566548.1"/>
</dbReference>
<dbReference type="EMBL" id="LS997628">
    <property type="protein sequence ID" value="SYZ67787.1"/>
    <property type="molecule type" value="Genomic_DNA"/>
</dbReference>
<feature type="region of interest" description="Disordered" evidence="1">
    <location>
        <begin position="529"/>
        <end position="591"/>
    </location>
</feature>
<dbReference type="Proteomes" id="UP000319462">
    <property type="component" value="Chromosome 29"/>
</dbReference>
<evidence type="ECO:0000313" key="3">
    <source>
        <dbReference type="EMBL" id="SYZ67787.1"/>
    </source>
</evidence>
<feature type="region of interest" description="Disordered" evidence="1">
    <location>
        <begin position="154"/>
        <end position="179"/>
    </location>
</feature>
<protein>
    <submittedName>
        <fullName evidence="3">Hypothetical_protein</fullName>
    </submittedName>
</protein>
<feature type="compositionally biased region" description="Polar residues" evidence="1">
    <location>
        <begin position="356"/>
        <end position="366"/>
    </location>
</feature>
<gene>
    <name evidence="3" type="ORF">LBRM2904_29.2710</name>
</gene>
<dbReference type="InterPro" id="IPR036572">
    <property type="entry name" value="Doublecortin_dom_sf"/>
</dbReference>
<evidence type="ECO:0000313" key="4">
    <source>
        <dbReference type="Proteomes" id="UP000319462"/>
    </source>
</evidence>
<dbReference type="Gene3D" id="3.10.20.230">
    <property type="entry name" value="Doublecortin domain"/>
    <property type="match status" value="1"/>
</dbReference>
<name>A0A3P3ZC53_LEIBR</name>